<dbReference type="Proteomes" id="UP000830158">
    <property type="component" value="Chromosome"/>
</dbReference>
<name>A0ABY4NMS7_9PSEU</name>
<accession>A0ABY4NMS7</accession>
<gene>
    <name evidence="1" type="ORF">L1857_02820</name>
</gene>
<evidence type="ECO:0000313" key="1">
    <source>
        <dbReference type="EMBL" id="UQS21828.1"/>
    </source>
</evidence>
<organism evidence="1 2">
    <name type="scientific">Amycolatopsis thermalba</name>
    <dbReference type="NCBI Taxonomy" id="944492"/>
    <lineage>
        <taxon>Bacteria</taxon>
        <taxon>Bacillati</taxon>
        <taxon>Actinomycetota</taxon>
        <taxon>Actinomycetes</taxon>
        <taxon>Pseudonocardiales</taxon>
        <taxon>Pseudonocardiaceae</taxon>
        <taxon>Amycolatopsis</taxon>
    </lineage>
</organism>
<proteinExistence type="predicted"/>
<dbReference type="RefSeq" id="WP_240323331.1">
    <property type="nucleotide sequence ID" value="NZ_CP091196.1"/>
</dbReference>
<dbReference type="Pfam" id="PF14103">
    <property type="entry name" value="DUF4276"/>
    <property type="match status" value="1"/>
</dbReference>
<evidence type="ECO:0000313" key="2">
    <source>
        <dbReference type="Proteomes" id="UP000830158"/>
    </source>
</evidence>
<dbReference type="EMBL" id="CP091196">
    <property type="protein sequence ID" value="UQS21828.1"/>
    <property type="molecule type" value="Genomic_DNA"/>
</dbReference>
<keyword evidence="2" id="KW-1185">Reference proteome</keyword>
<sequence length="234" mass="25923">MAGREIEAPPRMVNRFRRLHLLVEGQTEEIVVNQVLEPYLAERGWSVSKSLFTTKRPGGGPNHKGGITGWSRLKREIQLLLRDSSLDVLTTLIDYYAFPDSSPGMADRPHGDAYTRVAHVEKALCADIGDERFLPHLVLHELEAWVFAAADELGDLEDDPGLASKLRDDVIRAGGPELVNDGVDTAPSKRLKRYSPGYIKTLHGPIVIESLGVESLRGQCPHFARWLAALENLA</sequence>
<dbReference type="InterPro" id="IPR025455">
    <property type="entry name" value="DUF4276"/>
</dbReference>
<reference evidence="1" key="1">
    <citation type="submission" date="2022-01" db="EMBL/GenBank/DDBJ databases">
        <title>PSI-footprinting approach for the identification of protein synthesis inhibitor producers.</title>
        <authorList>
            <person name="Handel F."/>
            <person name="Kulik A."/>
            <person name="Wex K.W."/>
            <person name="Berscheid A."/>
            <person name="Saur J.S."/>
            <person name="Winkler A."/>
            <person name="Wibberg D."/>
            <person name="Kalinowski J."/>
            <person name="Broetz-Oesterhelt H."/>
            <person name="Mast Y."/>
        </authorList>
    </citation>
    <scope>NUCLEOTIDE SEQUENCE</scope>
    <source>
        <strain evidence="1">KNN 49.3e</strain>
    </source>
</reference>
<protein>
    <submittedName>
        <fullName evidence="1">DUF4276 family protein</fullName>
    </submittedName>
</protein>